<evidence type="ECO:0000259" key="7">
    <source>
        <dbReference type="Pfam" id="PF23598"/>
    </source>
</evidence>
<dbReference type="PRINTS" id="PR00364">
    <property type="entry name" value="DISEASERSIST"/>
</dbReference>
<dbReference type="InterPro" id="IPR027417">
    <property type="entry name" value="P-loop_NTPase"/>
</dbReference>
<feature type="domain" description="Disease resistance N-terminal" evidence="5">
    <location>
        <begin position="14"/>
        <end position="94"/>
    </location>
</feature>
<dbReference type="Gene3D" id="3.80.10.10">
    <property type="entry name" value="Ribonuclease Inhibitor"/>
    <property type="match status" value="1"/>
</dbReference>
<organism evidence="8 9">
    <name type="scientific">Trema orientale</name>
    <name type="common">Charcoal tree</name>
    <name type="synonym">Celtis orientalis</name>
    <dbReference type="NCBI Taxonomy" id="63057"/>
    <lineage>
        <taxon>Eukaryota</taxon>
        <taxon>Viridiplantae</taxon>
        <taxon>Streptophyta</taxon>
        <taxon>Embryophyta</taxon>
        <taxon>Tracheophyta</taxon>
        <taxon>Spermatophyta</taxon>
        <taxon>Magnoliopsida</taxon>
        <taxon>eudicotyledons</taxon>
        <taxon>Gunneridae</taxon>
        <taxon>Pentapetalae</taxon>
        <taxon>rosids</taxon>
        <taxon>fabids</taxon>
        <taxon>Rosales</taxon>
        <taxon>Cannabaceae</taxon>
        <taxon>Trema</taxon>
    </lineage>
</organism>
<keyword evidence="9" id="KW-1185">Reference proteome</keyword>
<evidence type="ECO:0000313" key="9">
    <source>
        <dbReference type="Proteomes" id="UP000237000"/>
    </source>
</evidence>
<dbReference type="CDD" id="cd14798">
    <property type="entry name" value="RX-CC_like"/>
    <property type="match status" value="1"/>
</dbReference>
<dbReference type="SUPFAM" id="SSF52058">
    <property type="entry name" value="L domain-like"/>
    <property type="match status" value="1"/>
</dbReference>
<dbReference type="Gene3D" id="1.10.8.430">
    <property type="entry name" value="Helical domain of apoptotic protease-activating factors"/>
    <property type="match status" value="1"/>
</dbReference>
<evidence type="ECO:0000313" key="8">
    <source>
        <dbReference type="EMBL" id="PON98635.1"/>
    </source>
</evidence>
<dbReference type="SUPFAM" id="SSF52540">
    <property type="entry name" value="P-loop containing nucleoside triphosphate hydrolases"/>
    <property type="match status" value="1"/>
</dbReference>
<dbReference type="Pfam" id="PF23559">
    <property type="entry name" value="WHD_DRP"/>
    <property type="match status" value="1"/>
</dbReference>
<dbReference type="InterPro" id="IPR038005">
    <property type="entry name" value="RX-like_CC"/>
</dbReference>
<sequence>MAEMIVLSKFTEAIVSHAIQRISYLLIHEAISLITVKTDVEYLRNELLRMQSFLKTAYSEQEQDDRVRNWVAEIRNIACEIEDVVETYIVKVDSSFFHVLHLKKLREQINSIKTKIESIFKSKKNYGIELVCGDPTGRVNPTALERQRSLRRSYPDDDDEDDAISLDHSMTVLKTKLMEDKDDRLCFVSIVGTGGLGKTALAKKVYNDNDVKGLFDCCAWVFISQQFLSRDAFSEILMQVGFPQSHYPTHNEDLECMLQERRRIREILNCLEEDDIAEYIKERLKGKRYLVVLDDVWRIEDWDSLKRVFPRGKRGSKIVFTSRNKKVALYADPNSFTIEPQLLTLEESWVLLQRRAFPRDAFSEAGCPSQFEHTGKRLAMKCGGLPLAIVKLGGLLRTKKLDDEWREVEREVNLHLYRYGVEDMVALSYHDLPYYLKPCFLYLGNFPEDMEIPKRKLTQLWIAEGLVMESESSRQTMEDIAEQYLRELIDRCMIQVGKWDHTGVGVKTCRVHRLMRDFCVSKAREDKFSEVIQQHEKNITTASSSSTHQTSSRRIAIHPGCSLDRIQMHRNLRSLMWFDSSPFSFYKIMSKINFKLLRVLEFGFKRDSNTCFDVPIEIGDLIHLRYLGMRHAGKVTLSSSIGNLRNLGTINLRDNGKVVLPVEILKLTRLKHLLLPFATCFSDGSFSFATYFLSNPTQIQTLKYIRFGPSLLKNKITQSELSNLRNLGIQFVTSEEVSSFLAFPNFKLSMLQSLRMSLLSINGAFSNLQPLSECVMLSKLCLDGKISDDLSLEFLPESLTKLILRDSSLSKDPMPVLEKLPNLRYLQLHNSYNGSKMVCGAQGFPRLETLQLFSLKNVMMWRVESGTTMPKLKTLHIKDLPELSMIPEELCITNLRELKVSDI</sequence>
<feature type="domain" description="Disease resistance protein winged helix" evidence="6">
    <location>
        <begin position="446"/>
        <end position="518"/>
    </location>
</feature>
<evidence type="ECO:0000259" key="6">
    <source>
        <dbReference type="Pfam" id="PF23559"/>
    </source>
</evidence>
<dbReference type="InterPro" id="IPR042197">
    <property type="entry name" value="Apaf_helical"/>
</dbReference>
<feature type="domain" description="NB-ARC" evidence="4">
    <location>
        <begin position="169"/>
        <end position="360"/>
    </location>
</feature>
<dbReference type="InterPro" id="IPR041118">
    <property type="entry name" value="Rx_N"/>
</dbReference>
<dbReference type="Gene3D" id="1.10.10.10">
    <property type="entry name" value="Winged helix-like DNA-binding domain superfamily/Winged helix DNA-binding domain"/>
    <property type="match status" value="1"/>
</dbReference>
<reference evidence="9" key="1">
    <citation type="submission" date="2016-06" db="EMBL/GenBank/DDBJ databases">
        <title>Parallel loss of symbiosis genes in relatives of nitrogen-fixing non-legume Parasponia.</title>
        <authorList>
            <person name="Van Velzen R."/>
            <person name="Holmer R."/>
            <person name="Bu F."/>
            <person name="Rutten L."/>
            <person name="Van Zeijl A."/>
            <person name="Liu W."/>
            <person name="Santuari L."/>
            <person name="Cao Q."/>
            <person name="Sharma T."/>
            <person name="Shen D."/>
            <person name="Roswanjaya Y."/>
            <person name="Wardhani T."/>
            <person name="Kalhor M.S."/>
            <person name="Jansen J."/>
            <person name="Van den Hoogen J."/>
            <person name="Gungor B."/>
            <person name="Hartog M."/>
            <person name="Hontelez J."/>
            <person name="Verver J."/>
            <person name="Yang W.-C."/>
            <person name="Schijlen E."/>
            <person name="Repin R."/>
            <person name="Schilthuizen M."/>
            <person name="Schranz E."/>
            <person name="Heidstra R."/>
            <person name="Miyata K."/>
            <person name="Fedorova E."/>
            <person name="Kohlen W."/>
            <person name="Bisseling T."/>
            <person name="Smit S."/>
            <person name="Geurts R."/>
        </authorList>
    </citation>
    <scope>NUCLEOTIDE SEQUENCE [LARGE SCALE GENOMIC DNA]</scope>
    <source>
        <strain evidence="9">cv. RG33-2</strain>
    </source>
</reference>
<keyword evidence="1" id="KW-0677">Repeat</keyword>
<gene>
    <name evidence="8" type="ORF">TorRG33x02_055350</name>
</gene>
<dbReference type="GO" id="GO:0043531">
    <property type="term" value="F:ADP binding"/>
    <property type="evidence" value="ECO:0007669"/>
    <property type="project" value="InterPro"/>
</dbReference>
<dbReference type="InterPro" id="IPR055414">
    <property type="entry name" value="LRR_R13L4/SHOC2-like"/>
</dbReference>
<dbReference type="FunFam" id="3.40.50.300:FF:001091">
    <property type="entry name" value="Probable disease resistance protein At1g61300"/>
    <property type="match status" value="1"/>
</dbReference>
<evidence type="ECO:0000256" key="1">
    <source>
        <dbReference type="ARBA" id="ARBA00022737"/>
    </source>
</evidence>
<evidence type="ECO:0000256" key="3">
    <source>
        <dbReference type="ARBA" id="ARBA00022821"/>
    </source>
</evidence>
<dbReference type="OrthoDB" id="1144530at2759"/>
<dbReference type="AlphaFoldDB" id="A0A2P5FLF7"/>
<dbReference type="EMBL" id="JXTC01000023">
    <property type="protein sequence ID" value="PON98635.1"/>
    <property type="molecule type" value="Genomic_DNA"/>
</dbReference>
<dbReference type="Gene3D" id="1.20.5.4130">
    <property type="match status" value="1"/>
</dbReference>
<dbReference type="Proteomes" id="UP000237000">
    <property type="component" value="Unassembled WGS sequence"/>
</dbReference>
<dbReference type="InterPro" id="IPR058922">
    <property type="entry name" value="WHD_DRP"/>
</dbReference>
<dbReference type="Pfam" id="PF23598">
    <property type="entry name" value="LRR_14"/>
    <property type="match status" value="1"/>
</dbReference>
<proteinExistence type="predicted"/>
<dbReference type="PANTHER" id="PTHR23155:SF1185">
    <property type="entry name" value="DISEASE RESISTANCE RPP8-LIKE PROTEIN 3-RELATED"/>
    <property type="match status" value="1"/>
</dbReference>
<keyword evidence="3" id="KW-0611">Plant defense</keyword>
<dbReference type="Gene3D" id="3.40.50.300">
    <property type="entry name" value="P-loop containing nucleotide triphosphate hydrolases"/>
    <property type="match status" value="1"/>
</dbReference>
<evidence type="ECO:0000259" key="5">
    <source>
        <dbReference type="Pfam" id="PF18052"/>
    </source>
</evidence>
<dbReference type="GO" id="GO:0098542">
    <property type="term" value="P:defense response to other organism"/>
    <property type="evidence" value="ECO:0007669"/>
    <property type="project" value="TreeGrafter"/>
</dbReference>
<keyword evidence="2" id="KW-0547">Nucleotide-binding</keyword>
<dbReference type="PANTHER" id="PTHR23155">
    <property type="entry name" value="DISEASE RESISTANCE PROTEIN RP"/>
    <property type="match status" value="1"/>
</dbReference>
<feature type="domain" description="Disease resistance R13L4/SHOC-2-like LRR" evidence="7">
    <location>
        <begin position="572"/>
        <end position="878"/>
    </location>
</feature>
<evidence type="ECO:0000256" key="2">
    <source>
        <dbReference type="ARBA" id="ARBA00022741"/>
    </source>
</evidence>
<protein>
    <submittedName>
        <fullName evidence="8">NB-ARC domain, LRR domain containing protein</fullName>
    </submittedName>
</protein>
<comment type="caution">
    <text evidence="8">The sequence shown here is derived from an EMBL/GenBank/DDBJ whole genome shotgun (WGS) entry which is preliminary data.</text>
</comment>
<dbReference type="InterPro" id="IPR044974">
    <property type="entry name" value="Disease_R_plants"/>
</dbReference>
<dbReference type="FunFam" id="1.10.10.10:FF:000322">
    <property type="entry name" value="Probable disease resistance protein At1g63360"/>
    <property type="match status" value="1"/>
</dbReference>
<dbReference type="Pfam" id="PF18052">
    <property type="entry name" value="Rx_N"/>
    <property type="match status" value="1"/>
</dbReference>
<name>A0A2P5FLF7_TREOI</name>
<dbReference type="InterPro" id="IPR036388">
    <property type="entry name" value="WH-like_DNA-bd_sf"/>
</dbReference>
<dbReference type="InterPro" id="IPR002182">
    <property type="entry name" value="NB-ARC"/>
</dbReference>
<dbReference type="InParanoid" id="A0A2P5FLF7"/>
<accession>A0A2P5FLF7</accession>
<dbReference type="Pfam" id="PF00931">
    <property type="entry name" value="NB-ARC"/>
    <property type="match status" value="1"/>
</dbReference>
<dbReference type="InterPro" id="IPR032675">
    <property type="entry name" value="LRR_dom_sf"/>
</dbReference>
<evidence type="ECO:0000259" key="4">
    <source>
        <dbReference type="Pfam" id="PF00931"/>
    </source>
</evidence>